<dbReference type="GO" id="GO:0006935">
    <property type="term" value="P:chemotaxis"/>
    <property type="evidence" value="ECO:0007669"/>
    <property type="project" value="UniProtKB-KW"/>
</dbReference>
<comment type="similarity">
    <text evidence="8">Belongs to the methyl-accepting chemotaxis (MCP) protein family.</text>
</comment>
<keyword evidence="3" id="KW-0145">Chemotaxis</keyword>
<keyword evidence="5 10" id="KW-1133">Transmembrane helix</keyword>
<evidence type="ECO:0000256" key="4">
    <source>
        <dbReference type="ARBA" id="ARBA00022692"/>
    </source>
</evidence>
<reference evidence="13 14" key="1">
    <citation type="submission" date="2018-05" db="EMBL/GenBank/DDBJ databases">
        <title>Genomic Encyclopedia of Type Strains, Phase IV (KMG-IV): sequencing the most valuable type-strain genomes for metagenomic binning, comparative biology and taxonomic classification.</title>
        <authorList>
            <person name="Goeker M."/>
        </authorList>
    </citation>
    <scope>NUCLEOTIDE SEQUENCE [LARGE SCALE GENOMIC DNA]</scope>
    <source>
        <strain evidence="13 14">DSM 25134</strain>
    </source>
</reference>
<dbReference type="RefSeq" id="WP_059286329.1">
    <property type="nucleotide sequence ID" value="NZ_LNQU01000072.1"/>
</dbReference>
<keyword evidence="4 10" id="KW-0812">Transmembrane</keyword>
<dbReference type="FunFam" id="1.10.287.950:FF:000001">
    <property type="entry name" value="Methyl-accepting chemotaxis sensory transducer"/>
    <property type="match status" value="1"/>
</dbReference>
<evidence type="ECO:0000256" key="2">
    <source>
        <dbReference type="ARBA" id="ARBA00022475"/>
    </source>
</evidence>
<dbReference type="EMBL" id="QJKC01000001">
    <property type="protein sequence ID" value="PXX51241.1"/>
    <property type="molecule type" value="Genomic_DNA"/>
</dbReference>
<dbReference type="CDD" id="cd12913">
    <property type="entry name" value="PDC1_MCP_like"/>
    <property type="match status" value="1"/>
</dbReference>
<evidence type="ECO:0000256" key="9">
    <source>
        <dbReference type="PROSITE-ProRule" id="PRU00284"/>
    </source>
</evidence>
<evidence type="ECO:0000256" key="6">
    <source>
        <dbReference type="ARBA" id="ARBA00023136"/>
    </source>
</evidence>
<organism evidence="13 14">
    <name type="scientific">Aquitalea magnusonii</name>
    <dbReference type="NCBI Taxonomy" id="332411"/>
    <lineage>
        <taxon>Bacteria</taxon>
        <taxon>Pseudomonadati</taxon>
        <taxon>Pseudomonadota</taxon>
        <taxon>Betaproteobacteria</taxon>
        <taxon>Neisseriales</taxon>
        <taxon>Chromobacteriaceae</taxon>
        <taxon>Aquitalea</taxon>
    </lineage>
</organism>
<comment type="subcellular location">
    <subcellularLocation>
        <location evidence="1">Cell membrane</location>
        <topology evidence="1">Multi-pass membrane protein</topology>
    </subcellularLocation>
</comment>
<dbReference type="SUPFAM" id="SSF103190">
    <property type="entry name" value="Sensory domain-like"/>
    <property type="match status" value="1"/>
</dbReference>
<dbReference type="Gene3D" id="1.10.287.950">
    <property type="entry name" value="Methyl-accepting chemotaxis protein"/>
    <property type="match status" value="1"/>
</dbReference>
<evidence type="ECO:0000313" key="13">
    <source>
        <dbReference type="EMBL" id="PXX51241.1"/>
    </source>
</evidence>
<keyword evidence="7 9" id="KW-0807">Transducer</keyword>
<dbReference type="PROSITE" id="PS50111">
    <property type="entry name" value="CHEMOTAXIS_TRANSDUC_2"/>
    <property type="match status" value="1"/>
</dbReference>
<gene>
    <name evidence="13" type="ORF">DFR38_101303</name>
</gene>
<evidence type="ECO:0000256" key="7">
    <source>
        <dbReference type="ARBA" id="ARBA00023224"/>
    </source>
</evidence>
<dbReference type="PANTHER" id="PTHR32089:SF117">
    <property type="entry name" value="METHYL ACCEPTING SENSORY TRANSDUCER WITH CACHE_1 SMALL MOLECULE BINDING DOMAIN"/>
    <property type="match status" value="1"/>
</dbReference>
<dbReference type="CDD" id="cd06225">
    <property type="entry name" value="HAMP"/>
    <property type="match status" value="1"/>
</dbReference>
<evidence type="ECO:0000259" key="12">
    <source>
        <dbReference type="PROSITE" id="PS50885"/>
    </source>
</evidence>
<evidence type="ECO:0000256" key="3">
    <source>
        <dbReference type="ARBA" id="ARBA00022500"/>
    </source>
</evidence>
<sequence length="623" mass="66242">MRTLRSRMLVFVLMMLVAISLLFCGVAYWKMKEALLSSISDQISQTANNKVSFITEWVSTRQNIVSSALLHFTEGDMKPILDQSQVAGKLDDMYVGEPSKKMTQFTGSTPVPPGYDPTGRPWYLAASNSQDAIATAPYIDAATKKPIITFAKALRNNGQLVAVAGGDVSLQRVAEEVVSSKLPGDGFAFLITADGSVIAHPVKDSGMKKIGEVMPGFDMNGISKDGTLQTVNINGEASMTALYPVGKTGWLLGVVVPVAAATVSVTHLIELMIGLLLAGVVVVALLATVGVSRMLSGLTELRDAMRNVASGDGDLTLHLPVHSQDEVGQIAEAFNAFVHKLHGMFVSVRNDAEALARDTAALHQAAESIASDSRVQSNELSATAATIEQITVSINHIADNAGETEVLVASTRENSEESYQAMEKVASEVQSIVQTVDALQNAMGDLSSHSEQIRGIVAVIRDIADQTNLLALNAAIEAARAGEQGRGFAVVADEVRKLAERTASATVEIAQMINSVMSQTEVAIGHTSKTNERVATGVALSREAADKVGKIKASTHDIAGRMSEITSSTKEQSTATTVMAQSAERINAKALESDENVQRILSIIQDLSRRGGDLRALVSQFKL</sequence>
<dbReference type="OrthoDB" id="8576332at2"/>
<evidence type="ECO:0000256" key="5">
    <source>
        <dbReference type="ARBA" id="ARBA00022989"/>
    </source>
</evidence>
<dbReference type="Gene3D" id="3.30.450.20">
    <property type="entry name" value="PAS domain"/>
    <property type="match status" value="2"/>
</dbReference>
<evidence type="ECO:0000259" key="11">
    <source>
        <dbReference type="PROSITE" id="PS50111"/>
    </source>
</evidence>
<dbReference type="AlphaFoldDB" id="A0A318JMT5"/>
<dbReference type="InterPro" id="IPR029151">
    <property type="entry name" value="Sensor-like_sf"/>
</dbReference>
<keyword evidence="2" id="KW-1003">Cell membrane</keyword>
<evidence type="ECO:0000256" key="1">
    <source>
        <dbReference type="ARBA" id="ARBA00004651"/>
    </source>
</evidence>
<dbReference type="CDD" id="cd11386">
    <property type="entry name" value="MCP_signal"/>
    <property type="match status" value="1"/>
</dbReference>
<evidence type="ECO:0000256" key="8">
    <source>
        <dbReference type="ARBA" id="ARBA00029447"/>
    </source>
</evidence>
<feature type="transmembrane region" description="Helical" evidence="10">
    <location>
        <begin position="249"/>
        <end position="269"/>
    </location>
</feature>
<keyword evidence="6 10" id="KW-0472">Membrane</keyword>
<comment type="caution">
    <text evidence="13">The sequence shown here is derived from an EMBL/GenBank/DDBJ whole genome shotgun (WGS) entry which is preliminary data.</text>
</comment>
<dbReference type="SMART" id="SM00283">
    <property type="entry name" value="MA"/>
    <property type="match status" value="1"/>
</dbReference>
<dbReference type="InterPro" id="IPR004089">
    <property type="entry name" value="MCPsignal_dom"/>
</dbReference>
<dbReference type="Proteomes" id="UP000248395">
    <property type="component" value="Unassembled WGS sequence"/>
</dbReference>
<dbReference type="Pfam" id="PF02743">
    <property type="entry name" value="dCache_1"/>
    <property type="match status" value="1"/>
</dbReference>
<dbReference type="SMART" id="SM00304">
    <property type="entry name" value="HAMP"/>
    <property type="match status" value="1"/>
</dbReference>
<protein>
    <submittedName>
        <fullName evidence="13">Methyl-accepting chemotaxis sensory transducer with Cache sensor</fullName>
    </submittedName>
</protein>
<dbReference type="InterPro" id="IPR033479">
    <property type="entry name" value="dCache_1"/>
</dbReference>
<dbReference type="GO" id="GO:0007165">
    <property type="term" value="P:signal transduction"/>
    <property type="evidence" value="ECO:0007669"/>
    <property type="project" value="UniProtKB-KW"/>
</dbReference>
<feature type="transmembrane region" description="Helical" evidence="10">
    <location>
        <begin position="6"/>
        <end position="29"/>
    </location>
</feature>
<dbReference type="InterPro" id="IPR003660">
    <property type="entry name" value="HAMP_dom"/>
</dbReference>
<feature type="transmembrane region" description="Helical" evidence="10">
    <location>
        <begin position="275"/>
        <end position="296"/>
    </location>
</feature>
<dbReference type="PROSITE" id="PS50885">
    <property type="entry name" value="HAMP"/>
    <property type="match status" value="1"/>
</dbReference>
<name>A0A318JMT5_9NEIS</name>
<evidence type="ECO:0000313" key="14">
    <source>
        <dbReference type="Proteomes" id="UP000248395"/>
    </source>
</evidence>
<proteinExistence type="inferred from homology"/>
<dbReference type="PANTHER" id="PTHR32089">
    <property type="entry name" value="METHYL-ACCEPTING CHEMOTAXIS PROTEIN MCPB"/>
    <property type="match status" value="1"/>
</dbReference>
<feature type="domain" description="Methyl-accepting transducer" evidence="11">
    <location>
        <begin position="351"/>
        <end position="587"/>
    </location>
</feature>
<dbReference type="SUPFAM" id="SSF58104">
    <property type="entry name" value="Methyl-accepting chemotaxis protein (MCP) signaling domain"/>
    <property type="match status" value="1"/>
</dbReference>
<dbReference type="Pfam" id="PF00015">
    <property type="entry name" value="MCPsignal"/>
    <property type="match status" value="1"/>
</dbReference>
<evidence type="ECO:0000256" key="10">
    <source>
        <dbReference type="SAM" id="Phobius"/>
    </source>
</evidence>
<dbReference type="CDD" id="cd12912">
    <property type="entry name" value="PDC2_MCP_like"/>
    <property type="match status" value="1"/>
</dbReference>
<feature type="domain" description="HAMP" evidence="12">
    <location>
        <begin position="292"/>
        <end position="346"/>
    </location>
</feature>
<accession>A0A318JMT5</accession>
<keyword evidence="14" id="KW-1185">Reference proteome</keyword>
<dbReference type="GO" id="GO:0005886">
    <property type="term" value="C:plasma membrane"/>
    <property type="evidence" value="ECO:0007669"/>
    <property type="project" value="UniProtKB-SubCell"/>
</dbReference>
<dbReference type="Pfam" id="PF00672">
    <property type="entry name" value="HAMP"/>
    <property type="match status" value="1"/>
</dbReference>